<gene>
    <name evidence="2" type="ORF">SAMN04488514_1413</name>
</gene>
<name>A0A1G9Z4P7_9FLAO</name>
<protein>
    <recommendedName>
        <fullName evidence="1">Transposase InsH N-terminal domain-containing protein</fullName>
    </recommendedName>
</protein>
<dbReference type="InterPro" id="IPR008490">
    <property type="entry name" value="Transposase_InsH_N"/>
</dbReference>
<dbReference type="Pfam" id="PF05598">
    <property type="entry name" value="DUF772"/>
    <property type="match status" value="1"/>
</dbReference>
<dbReference type="EMBL" id="FNGV01000041">
    <property type="protein sequence ID" value="SDN15616.1"/>
    <property type="molecule type" value="Genomic_DNA"/>
</dbReference>
<organism evidence="2 3">
    <name type="scientific">Kriegella aquimaris</name>
    <dbReference type="NCBI Taxonomy" id="192904"/>
    <lineage>
        <taxon>Bacteria</taxon>
        <taxon>Pseudomonadati</taxon>
        <taxon>Bacteroidota</taxon>
        <taxon>Flavobacteriia</taxon>
        <taxon>Flavobacteriales</taxon>
        <taxon>Flavobacteriaceae</taxon>
        <taxon>Kriegella</taxon>
    </lineage>
</organism>
<dbReference type="AlphaFoldDB" id="A0A1G9Z4P7"/>
<evidence type="ECO:0000259" key="1">
    <source>
        <dbReference type="Pfam" id="PF05598"/>
    </source>
</evidence>
<accession>A0A1G9Z4P7</accession>
<feature type="domain" description="Transposase InsH N-terminal" evidence="1">
    <location>
        <begin position="16"/>
        <end position="70"/>
    </location>
</feature>
<proteinExistence type="predicted"/>
<dbReference type="STRING" id="192904.SAMN04488514_1413"/>
<evidence type="ECO:0000313" key="2">
    <source>
        <dbReference type="EMBL" id="SDN15616.1"/>
    </source>
</evidence>
<sequence>MQGKKDYQEKLFAQFQLSERIPKNNFYRRLKGAIDLGFLYPLTKGYYGGSGQKSIDPAVFFKLCLVGYLE</sequence>
<dbReference type="Proteomes" id="UP000199440">
    <property type="component" value="Unassembled WGS sequence"/>
</dbReference>
<keyword evidence="3" id="KW-1185">Reference proteome</keyword>
<feature type="non-terminal residue" evidence="2">
    <location>
        <position position="70"/>
    </location>
</feature>
<evidence type="ECO:0000313" key="3">
    <source>
        <dbReference type="Proteomes" id="UP000199440"/>
    </source>
</evidence>
<reference evidence="3" key="1">
    <citation type="submission" date="2016-10" db="EMBL/GenBank/DDBJ databases">
        <authorList>
            <person name="Varghese N."/>
            <person name="Submissions S."/>
        </authorList>
    </citation>
    <scope>NUCLEOTIDE SEQUENCE [LARGE SCALE GENOMIC DNA]</scope>
    <source>
        <strain evidence="3">DSM 19886</strain>
    </source>
</reference>